<dbReference type="InterPro" id="IPR014054">
    <property type="entry name" value="Phage_regulatory_Rha"/>
</dbReference>
<protein>
    <submittedName>
        <fullName evidence="1">Peptidase</fullName>
    </submittedName>
</protein>
<reference evidence="1" key="1">
    <citation type="submission" date="2018-07" db="EMBL/GenBank/DDBJ databases">
        <authorList>
            <person name="Ashton P.M."/>
            <person name="Dallman T."/>
            <person name="Nair S."/>
            <person name="De Pinna E."/>
            <person name="Peters T."/>
            <person name="Grant K."/>
        </authorList>
    </citation>
    <scope>NUCLEOTIDE SEQUENCE [LARGE SCALE GENOMIC DNA]</scope>
    <source>
        <strain evidence="1">568408</strain>
    </source>
</reference>
<name>A0A494J1H8_SALET</name>
<dbReference type="InterPro" id="IPR018880">
    <property type="entry name" value="Phage_P4_Ash"/>
</dbReference>
<gene>
    <name evidence="1" type="ORF">DUR27_19770</name>
</gene>
<sequence length="380" mass="41978">MNSLTVNNRLSQQPGMYEYRPLRHECRLPNSLVVRNHREHSLTVGDESCRNLTAGFVMEGDFMSMSFAGNQKLSELSICARAIRMSVLALCGNSGVILLSVKRQEHIDSAIPGRYTVQAPYKAGAGIGVLEFNIEHNRAHAVFSCHEHCYAQIMVGRAGASQDAPGSMLTGYANPVRLTTSVIGVPCGEFFEFNIGAVTMTTLPTLAQPEIRIINGQAVTSSQAVADYFIKRHDNVIQKIKNLECSSKFAALNFKESEYTDATGRKLPCYNITRDGFAFLAMGFTGKRAAQFKEAYINAFNQMEKQLSTPSVLSDAAHNASVLYSYISSIHQVWLQQLYPMLEKVESPLAVSLYDRINDAAALASLINMTLNRSEVRGRK</sequence>
<dbReference type="AlphaFoldDB" id="A0A494J1H8"/>
<dbReference type="Proteomes" id="UP000885332">
    <property type="component" value="Unassembled WGS sequence"/>
</dbReference>
<dbReference type="Pfam" id="PF09669">
    <property type="entry name" value="Phage_pRha"/>
    <property type="match status" value="1"/>
</dbReference>
<dbReference type="Pfam" id="PF10554">
    <property type="entry name" value="Phage_ASH"/>
    <property type="match status" value="1"/>
</dbReference>
<comment type="caution">
    <text evidence="1">The sequence shown here is derived from an EMBL/GenBank/DDBJ whole genome shotgun (WGS) entry which is preliminary data.</text>
</comment>
<evidence type="ECO:0000313" key="1">
    <source>
        <dbReference type="EMBL" id="MKB63118.1"/>
    </source>
</evidence>
<organism evidence="1">
    <name type="scientific">Salmonella enterica I</name>
    <dbReference type="NCBI Taxonomy" id="59201"/>
    <lineage>
        <taxon>Bacteria</taxon>
        <taxon>Pseudomonadati</taxon>
        <taxon>Pseudomonadota</taxon>
        <taxon>Gammaproteobacteria</taxon>
        <taxon>Enterobacterales</taxon>
        <taxon>Enterobacteriaceae</taxon>
        <taxon>Salmonella</taxon>
    </lineage>
</organism>
<accession>A0A494J1H8</accession>
<dbReference type="EMBL" id="RTVW01000011">
    <property type="protein sequence ID" value="MKB63118.1"/>
    <property type="molecule type" value="Genomic_DNA"/>
</dbReference>
<proteinExistence type="predicted"/>
<dbReference type="NCBIfam" id="TIGR02681">
    <property type="entry name" value="phage_pRha"/>
    <property type="match status" value="1"/>
</dbReference>